<dbReference type="Pfam" id="PF01381">
    <property type="entry name" value="HTH_3"/>
    <property type="match status" value="1"/>
</dbReference>
<gene>
    <name evidence="3" type="ORF">CLPA_c14040</name>
    <name evidence="4" type="ORF">CP6013_01770</name>
</gene>
<sequence>MNNKSNYINAEKIGYRLRIEREKLKITREKFAELVDLSPLYIGQLERGERQMSINALANISRTLHISTDYLLFGKTMDNTNGLFKENLNDYITNSNNSKKICNKNLIDLLGKCDEIQLELIENILRLIMPHLK</sequence>
<evidence type="ECO:0000313" key="6">
    <source>
        <dbReference type="Proteomes" id="UP000030905"/>
    </source>
</evidence>
<dbReference type="GO" id="GO:0005829">
    <property type="term" value="C:cytosol"/>
    <property type="evidence" value="ECO:0007669"/>
    <property type="project" value="TreeGrafter"/>
</dbReference>
<dbReference type="Proteomes" id="UP000030905">
    <property type="component" value="Chromosome"/>
</dbReference>
<dbReference type="SMART" id="SM00530">
    <property type="entry name" value="HTH_XRE"/>
    <property type="match status" value="1"/>
</dbReference>
<reference evidence="4" key="2">
    <citation type="submission" date="2015-10" db="EMBL/GenBank/DDBJ databases">
        <title>Improved Draft Genome Sequence of Clostridium pasteurianum Strain ATCC 6013 (DSM 525) Using a Hybrid Next-Generation Sequencing Approach.</title>
        <authorList>
            <person name="Pyne M.E."/>
            <person name="Utturkar S.M."/>
            <person name="Brown S.D."/>
            <person name="Moo-Young M."/>
            <person name="Chung D.A."/>
            <person name="Chou P.C."/>
        </authorList>
    </citation>
    <scope>NUCLEOTIDE SEQUENCE</scope>
    <source>
        <strain evidence="4">ATCC 6013</strain>
    </source>
</reference>
<name>A0A0H3J6E6_CLOPA</name>
<accession>A0A0H3J6E6</accession>
<evidence type="ECO:0000256" key="1">
    <source>
        <dbReference type="ARBA" id="ARBA00023125"/>
    </source>
</evidence>
<feature type="domain" description="HTH cro/C1-type" evidence="2">
    <location>
        <begin position="17"/>
        <end position="71"/>
    </location>
</feature>
<keyword evidence="6" id="KW-1185">Reference proteome</keyword>
<dbReference type="eggNOG" id="COG1396">
    <property type="taxonomic scope" value="Bacteria"/>
</dbReference>
<dbReference type="SUPFAM" id="SSF47413">
    <property type="entry name" value="lambda repressor-like DNA-binding domains"/>
    <property type="match status" value="1"/>
</dbReference>
<dbReference type="GO" id="GO:0003700">
    <property type="term" value="F:DNA-binding transcription factor activity"/>
    <property type="evidence" value="ECO:0007669"/>
    <property type="project" value="TreeGrafter"/>
</dbReference>
<dbReference type="Proteomes" id="UP000028042">
    <property type="component" value="Unassembled WGS sequence"/>
</dbReference>
<evidence type="ECO:0000313" key="4">
    <source>
        <dbReference type="EMBL" id="KRU12522.1"/>
    </source>
</evidence>
<dbReference type="InterPro" id="IPR001387">
    <property type="entry name" value="Cro/C1-type_HTH"/>
</dbReference>
<dbReference type="RefSeq" id="WP_003447925.1">
    <property type="nucleotide sequence ID" value="NZ_ANZB01000018.1"/>
</dbReference>
<dbReference type="KEGG" id="cpae:CPAST_c14040"/>
<dbReference type="InterPro" id="IPR050807">
    <property type="entry name" value="TransReg_Diox_bact_type"/>
</dbReference>
<dbReference type="PATRIC" id="fig|1262449.3.peg.3842"/>
<dbReference type="Gene3D" id="1.10.260.40">
    <property type="entry name" value="lambda repressor-like DNA-binding domains"/>
    <property type="match status" value="1"/>
</dbReference>
<protein>
    <submittedName>
        <fullName evidence="4">Helix-turn-helix domain protein</fullName>
    </submittedName>
</protein>
<dbReference type="PANTHER" id="PTHR46797:SF1">
    <property type="entry name" value="METHYLPHOSPHONATE SYNTHASE"/>
    <property type="match status" value="1"/>
</dbReference>
<reference evidence="4 5" key="3">
    <citation type="journal article" name="Genome Announc.">
        <title>Improved Draft Genome Sequence of Clostridium pasteurianum Strain ATCC 6013 (DSM 525) Using a Hybrid Next-Generation Sequencing Approach.</title>
        <authorList>
            <person name="Pyne M.E."/>
            <person name="Utturkar S."/>
            <person name="Brown S.D."/>
            <person name="Moo-Young M."/>
            <person name="Chung D.A."/>
            <person name="Chou C.P."/>
        </authorList>
    </citation>
    <scope>NUCLEOTIDE SEQUENCE [LARGE SCALE GENOMIC DNA]</scope>
    <source>
        <strain evidence="4 5">ATCC 6013</strain>
    </source>
</reference>
<dbReference type="EMBL" id="CP009268">
    <property type="protein sequence ID" value="AJA51471.1"/>
    <property type="molecule type" value="Genomic_DNA"/>
</dbReference>
<dbReference type="GO" id="GO:0003677">
    <property type="term" value="F:DNA binding"/>
    <property type="evidence" value="ECO:0007669"/>
    <property type="project" value="UniProtKB-KW"/>
</dbReference>
<organism evidence="3 6">
    <name type="scientific">Clostridium pasteurianum DSM 525 = ATCC 6013</name>
    <dbReference type="NCBI Taxonomy" id="1262449"/>
    <lineage>
        <taxon>Bacteria</taxon>
        <taxon>Bacillati</taxon>
        <taxon>Bacillota</taxon>
        <taxon>Clostridia</taxon>
        <taxon>Eubacteriales</taxon>
        <taxon>Clostridiaceae</taxon>
        <taxon>Clostridium</taxon>
    </lineage>
</organism>
<dbReference type="InterPro" id="IPR010982">
    <property type="entry name" value="Lambda_DNA-bd_dom_sf"/>
</dbReference>
<dbReference type="AlphaFoldDB" id="A0A0H3J6E6"/>
<evidence type="ECO:0000313" key="3">
    <source>
        <dbReference type="EMBL" id="AJA51471.1"/>
    </source>
</evidence>
<dbReference type="GeneID" id="93073579"/>
<keyword evidence="1" id="KW-0238">DNA-binding</keyword>
<dbReference type="KEGG" id="cpat:CLPA_c14040"/>
<dbReference type="PANTHER" id="PTHR46797">
    <property type="entry name" value="HTH-TYPE TRANSCRIPTIONAL REGULATOR"/>
    <property type="match status" value="1"/>
</dbReference>
<dbReference type="EMBL" id="JPGY02000001">
    <property type="protein sequence ID" value="KRU12522.1"/>
    <property type="molecule type" value="Genomic_DNA"/>
</dbReference>
<evidence type="ECO:0000313" key="5">
    <source>
        <dbReference type="Proteomes" id="UP000028042"/>
    </source>
</evidence>
<dbReference type="CDD" id="cd00093">
    <property type="entry name" value="HTH_XRE"/>
    <property type="match status" value="1"/>
</dbReference>
<dbReference type="PROSITE" id="PS50943">
    <property type="entry name" value="HTH_CROC1"/>
    <property type="match status" value="1"/>
</dbReference>
<proteinExistence type="predicted"/>
<reference evidence="3 6" key="1">
    <citation type="journal article" date="2015" name="Genome Announc.">
        <title>Complete Genome Sequence of the Nitrogen-Fixing and Solvent-Producing Clostridium pasteurianum DSM 525.</title>
        <authorList>
            <person name="Poehlein A."/>
            <person name="Grosse-Honebrink A."/>
            <person name="Zhang Y."/>
            <person name="Minton N.P."/>
            <person name="Daniel R."/>
        </authorList>
    </citation>
    <scope>NUCLEOTIDE SEQUENCE [LARGE SCALE GENOMIC DNA]</scope>
    <source>
        <strain evidence="3">DSM 525</strain>
        <strain evidence="6">DSM 525 / ATCC 6013</strain>
    </source>
</reference>
<evidence type="ECO:0000259" key="2">
    <source>
        <dbReference type="PROSITE" id="PS50943"/>
    </source>
</evidence>